<evidence type="ECO:0000256" key="4">
    <source>
        <dbReference type="ARBA" id="ARBA00022516"/>
    </source>
</evidence>
<keyword evidence="14" id="KW-0472">Membrane</keyword>
<sequence length="829" mass="96079">MEFHRKFLNTIQSLLPMQIFICYCFVISGLIVNVVQLLTCIFIWPFSKQIYRRINYCLGTLLWSQLTFLYSWWSDSNVTVYVDPQDLKHLQHEYSIILVNHRYEIDWLLGLVVAQELGILGGLKIVGKRSLSLIPILGWSWFFSESIFLRRIWESDKKVLEHDIQQLLNGYPDNYYFSFLMACEGTRFTEPKRLESMKYAQEKNLPELKYHILPRTRGFTMIMQGAKGKIPGIYNFMLGFSKDGASPIFRTLLKGHSCKAQLYIKRVPTSQIPYEDDATCGEWVHKLFQEKDRIYDHFIQHDNFDGLGVPEVPVVRNYSDLLIEIFWIVTIGIPSLIWFGKFIFHSTLFGKIIFALIILMVYVIVQLMINMSSCFFYCIINSLKMFCPDEELIEEDDASSPFNLVMTFILTPLLVSRRVKRSAALVRQKLGTGVRHTMLKSIHGLSSTAKRIARMKDFVKKPRNLLKKPKAPSKISIYKLLPLRLISRVMGWISRLYLPVWLRPLIFYFYIKIFSCNPHEMYNEDLKSYCTISEFFRRKIKMELRPIDKQSPIVSTCDGHVLTCGKVSRGLIEQVKGITYTASSFLGVPLTAGLMKFQQQNKTRSNSNYDYDDAHSYAESLLRYRSHALYYAVIYLAPGDYHRFHSPTEWQISWRCHYIGHLFSVNPKVANWLQNLFCLNERAAYYDKPFQTIRNSNEILLKRADNFGDFNFGSTVVLVFEAPDNLVFNVKPGDPIKLGQSLCDLDRQNDIDVQDIKQDGNTSSTLSTEETQSSNEEDENLNIENEEKNIDRELLIDTVALDAAIVDADAIANTDVITDQEVKLNITDE</sequence>
<evidence type="ECO:0000256" key="8">
    <source>
        <dbReference type="ARBA" id="ARBA00023239"/>
    </source>
</evidence>
<dbReference type="GO" id="GO:0016746">
    <property type="term" value="F:acyltransferase activity"/>
    <property type="evidence" value="ECO:0007669"/>
    <property type="project" value="InterPro"/>
</dbReference>
<dbReference type="Pfam" id="PF01553">
    <property type="entry name" value="Acyltransferase"/>
    <property type="match status" value="1"/>
</dbReference>
<dbReference type="NCBIfam" id="TIGR00163">
    <property type="entry name" value="PS_decarb"/>
    <property type="match status" value="1"/>
</dbReference>
<dbReference type="UniPathway" id="UPA00558"/>
<dbReference type="Pfam" id="PF16076">
    <property type="entry name" value="Acyltransf_C"/>
    <property type="match status" value="1"/>
</dbReference>
<comment type="function">
    <text evidence="12">Catalyzes the formation of phosphatidylethanolamine (PtdEtn) from phosphatidylserine (PtdSer). Plays a central role in phospholipid metabolism and in the interorganelle trafficking of phosphatidylserine. May be involved in lipid droplet biogenesis at the endoplasmic reticulum membrane.</text>
</comment>
<organism evidence="16 17">
    <name type="scientific">Rotaria sordida</name>
    <dbReference type="NCBI Taxonomy" id="392033"/>
    <lineage>
        <taxon>Eukaryota</taxon>
        <taxon>Metazoa</taxon>
        <taxon>Spiralia</taxon>
        <taxon>Gnathifera</taxon>
        <taxon>Rotifera</taxon>
        <taxon>Eurotatoria</taxon>
        <taxon>Bdelloidea</taxon>
        <taxon>Philodinida</taxon>
        <taxon>Philodinidae</taxon>
        <taxon>Rotaria</taxon>
    </lineage>
</organism>
<evidence type="ECO:0000256" key="2">
    <source>
        <dbReference type="ARBA" id="ARBA00005189"/>
    </source>
</evidence>
<reference evidence="16" key="1">
    <citation type="submission" date="2021-02" db="EMBL/GenBank/DDBJ databases">
        <authorList>
            <person name="Nowell W R."/>
        </authorList>
    </citation>
    <scope>NUCLEOTIDE SEQUENCE</scope>
</reference>
<dbReference type="SUPFAM" id="SSF69593">
    <property type="entry name" value="Glycerol-3-phosphate (1)-acyltransferase"/>
    <property type="match status" value="1"/>
</dbReference>
<evidence type="ECO:0000256" key="9">
    <source>
        <dbReference type="ARBA" id="ARBA00023264"/>
    </source>
</evidence>
<dbReference type="CDD" id="cd07990">
    <property type="entry name" value="LPLAT_LCLAT1-like"/>
    <property type="match status" value="1"/>
</dbReference>
<dbReference type="InterPro" id="IPR003817">
    <property type="entry name" value="PS_Dcarbxylase"/>
</dbReference>
<dbReference type="SMART" id="SM00563">
    <property type="entry name" value="PlsC"/>
    <property type="match status" value="1"/>
</dbReference>
<gene>
    <name evidence="16" type="ORF">OTI717_LOCUS22641</name>
</gene>
<evidence type="ECO:0000256" key="13">
    <source>
        <dbReference type="SAM" id="MobiDB-lite"/>
    </source>
</evidence>
<feature type="transmembrane region" description="Helical" evidence="14">
    <location>
        <begin position="352"/>
        <end position="380"/>
    </location>
</feature>
<keyword evidence="10" id="KW-0670">Pyruvate</keyword>
<evidence type="ECO:0000256" key="1">
    <source>
        <dbReference type="ARBA" id="ARBA00001928"/>
    </source>
</evidence>
<dbReference type="Pfam" id="PF02666">
    <property type="entry name" value="PS_Dcarbxylase"/>
    <property type="match status" value="2"/>
</dbReference>
<accession>A0A819G7H8</accession>
<feature type="transmembrane region" description="Helical" evidence="14">
    <location>
        <begin position="20"/>
        <end position="44"/>
    </location>
</feature>
<evidence type="ECO:0000313" key="16">
    <source>
        <dbReference type="EMBL" id="CAF3878817.1"/>
    </source>
</evidence>
<keyword evidence="4" id="KW-0444">Lipid biosynthesis</keyword>
<dbReference type="InterPro" id="IPR032098">
    <property type="entry name" value="Acyltransf_C"/>
</dbReference>
<keyword evidence="5" id="KW-0210">Decarboxylase</keyword>
<keyword evidence="6" id="KW-0443">Lipid metabolism</keyword>
<feature type="region of interest" description="Disordered" evidence="13">
    <location>
        <begin position="757"/>
        <end position="786"/>
    </location>
</feature>
<evidence type="ECO:0000256" key="11">
    <source>
        <dbReference type="ARBA" id="ARBA00024326"/>
    </source>
</evidence>
<evidence type="ECO:0000313" key="17">
    <source>
        <dbReference type="Proteomes" id="UP000663823"/>
    </source>
</evidence>
<evidence type="ECO:0000256" key="5">
    <source>
        <dbReference type="ARBA" id="ARBA00022793"/>
    </source>
</evidence>
<dbReference type="GO" id="GO:0006646">
    <property type="term" value="P:phosphatidylethanolamine biosynthetic process"/>
    <property type="evidence" value="ECO:0007669"/>
    <property type="project" value="UniProtKB-UniPathway"/>
</dbReference>
<protein>
    <recommendedName>
        <fullName evidence="3">phosphatidylserine decarboxylase</fullName>
        <ecNumber evidence="3">4.1.1.65</ecNumber>
    </recommendedName>
</protein>
<keyword evidence="8" id="KW-0456">Lyase</keyword>
<feature type="transmembrane region" description="Helical" evidence="14">
    <location>
        <begin position="321"/>
        <end position="340"/>
    </location>
</feature>
<evidence type="ECO:0000256" key="10">
    <source>
        <dbReference type="ARBA" id="ARBA00023317"/>
    </source>
</evidence>
<dbReference type="PANTHER" id="PTHR10067">
    <property type="entry name" value="PHOSPHATIDYLSERINE DECARBOXYLASE"/>
    <property type="match status" value="1"/>
</dbReference>
<comment type="caution">
    <text evidence="16">The sequence shown here is derived from an EMBL/GenBank/DDBJ whole genome shotgun (WGS) entry which is preliminary data.</text>
</comment>
<evidence type="ECO:0000256" key="14">
    <source>
        <dbReference type="SAM" id="Phobius"/>
    </source>
</evidence>
<evidence type="ECO:0000256" key="6">
    <source>
        <dbReference type="ARBA" id="ARBA00023098"/>
    </source>
</evidence>
<dbReference type="EMBL" id="CAJOAX010003895">
    <property type="protein sequence ID" value="CAF3878817.1"/>
    <property type="molecule type" value="Genomic_DNA"/>
</dbReference>
<dbReference type="PANTHER" id="PTHR10067:SF6">
    <property type="entry name" value="PHOSPHATIDYLSERINE DECARBOXYLASE PROENZYME, MITOCHONDRIAL"/>
    <property type="match status" value="1"/>
</dbReference>
<comment type="pathway">
    <text evidence="2">Lipid metabolism.</text>
</comment>
<dbReference type="AlphaFoldDB" id="A0A819G7H8"/>
<evidence type="ECO:0000256" key="12">
    <source>
        <dbReference type="ARBA" id="ARBA00045136"/>
    </source>
</evidence>
<feature type="compositionally biased region" description="Low complexity" evidence="13">
    <location>
        <begin position="761"/>
        <end position="774"/>
    </location>
</feature>
<proteinExistence type="predicted"/>
<comment type="cofactor">
    <cofactor evidence="1">
        <name>pyruvate</name>
        <dbReference type="ChEBI" id="CHEBI:15361"/>
    </cofactor>
</comment>
<comment type="pathway">
    <text evidence="11">Phospholipid metabolism; phosphatidylethanolamine biosynthesis.</text>
</comment>
<dbReference type="GO" id="GO:0005739">
    <property type="term" value="C:mitochondrion"/>
    <property type="evidence" value="ECO:0007669"/>
    <property type="project" value="TreeGrafter"/>
</dbReference>
<dbReference type="GO" id="GO:0004609">
    <property type="term" value="F:phosphatidylserine decarboxylase activity"/>
    <property type="evidence" value="ECO:0007669"/>
    <property type="project" value="UniProtKB-EC"/>
</dbReference>
<evidence type="ECO:0000256" key="7">
    <source>
        <dbReference type="ARBA" id="ARBA00023209"/>
    </source>
</evidence>
<keyword evidence="14" id="KW-1133">Transmembrane helix</keyword>
<dbReference type="InterPro" id="IPR033177">
    <property type="entry name" value="PSD-B"/>
</dbReference>
<feature type="domain" description="Phospholipid/glycerol acyltransferase" evidence="15">
    <location>
        <begin position="95"/>
        <end position="220"/>
    </location>
</feature>
<evidence type="ECO:0000256" key="3">
    <source>
        <dbReference type="ARBA" id="ARBA00012243"/>
    </source>
</evidence>
<keyword evidence="14" id="KW-0812">Transmembrane</keyword>
<dbReference type="InterPro" id="IPR002123">
    <property type="entry name" value="Plipid/glycerol_acylTrfase"/>
</dbReference>
<keyword evidence="7" id="KW-0594">Phospholipid biosynthesis</keyword>
<dbReference type="Proteomes" id="UP000663823">
    <property type="component" value="Unassembled WGS sequence"/>
</dbReference>
<keyword evidence="9" id="KW-1208">Phospholipid metabolism</keyword>
<name>A0A819G7H8_9BILA</name>
<dbReference type="EC" id="4.1.1.65" evidence="3"/>
<evidence type="ECO:0000259" key="15">
    <source>
        <dbReference type="SMART" id="SM00563"/>
    </source>
</evidence>